<dbReference type="CDD" id="cd07250">
    <property type="entry name" value="HPPD_C_like"/>
    <property type="match status" value="1"/>
</dbReference>
<evidence type="ECO:0000259" key="6">
    <source>
        <dbReference type="PROSITE" id="PS51819"/>
    </source>
</evidence>
<evidence type="ECO:0000256" key="5">
    <source>
        <dbReference type="PIRSR" id="PIRSR009283-1"/>
    </source>
</evidence>
<name>A0AAW9QG21_9CHRO</name>
<dbReference type="Pfam" id="PF00903">
    <property type="entry name" value="Glyoxalase"/>
    <property type="match status" value="1"/>
</dbReference>
<dbReference type="NCBIfam" id="TIGR01263">
    <property type="entry name" value="4HPPD"/>
    <property type="match status" value="1"/>
</dbReference>
<dbReference type="InterPro" id="IPR041736">
    <property type="entry name" value="4OHPhenylPyrv_dOase_N"/>
</dbReference>
<dbReference type="InterPro" id="IPR037523">
    <property type="entry name" value="VOC_core"/>
</dbReference>
<feature type="binding site" evidence="5">
    <location>
        <position position="329"/>
    </location>
    <ligand>
        <name>Fe cation</name>
        <dbReference type="ChEBI" id="CHEBI:24875"/>
    </ligand>
</feature>
<evidence type="ECO:0000256" key="4">
    <source>
        <dbReference type="ARBA" id="ARBA00023004"/>
    </source>
</evidence>
<dbReference type="InterPro" id="IPR041735">
    <property type="entry name" value="4OHPhenylPyrv_dOase_C"/>
</dbReference>
<feature type="domain" description="VOC" evidence="6">
    <location>
        <begin position="2"/>
        <end position="133"/>
    </location>
</feature>
<gene>
    <name evidence="7" type="primary">hppD</name>
    <name evidence="7" type="ORF">V0288_02360</name>
</gene>
<keyword evidence="4 5" id="KW-0408">Iron</keyword>
<dbReference type="PANTHER" id="PTHR11959">
    <property type="entry name" value="4-HYDROXYPHENYLPYRUVATE DIOXYGENASE"/>
    <property type="match status" value="1"/>
</dbReference>
<dbReference type="Proteomes" id="UP001328733">
    <property type="component" value="Unassembled WGS sequence"/>
</dbReference>
<dbReference type="CDD" id="cd08342">
    <property type="entry name" value="HPPD_N_like"/>
    <property type="match status" value="1"/>
</dbReference>
<dbReference type="GO" id="GO:0006572">
    <property type="term" value="P:L-tyrosine catabolic process"/>
    <property type="evidence" value="ECO:0007669"/>
    <property type="project" value="TreeGrafter"/>
</dbReference>
<dbReference type="InterPro" id="IPR029068">
    <property type="entry name" value="Glyas_Bleomycin-R_OHBP_Dase"/>
</dbReference>
<dbReference type="InterPro" id="IPR005956">
    <property type="entry name" value="4OHPhenylPyrv_dOase"/>
</dbReference>
<dbReference type="EMBL" id="JBAFSM010000003">
    <property type="protein sequence ID" value="MEG3435950.1"/>
    <property type="molecule type" value="Genomic_DNA"/>
</dbReference>
<evidence type="ECO:0000256" key="1">
    <source>
        <dbReference type="ARBA" id="ARBA00005877"/>
    </source>
</evidence>
<accession>A0AAW9QG21</accession>
<feature type="binding site" evidence="5">
    <location>
        <position position="160"/>
    </location>
    <ligand>
        <name>Fe cation</name>
        <dbReference type="ChEBI" id="CHEBI:24875"/>
    </ligand>
</feature>
<protein>
    <submittedName>
        <fullName evidence="7">4-hydroxyphenylpyruvate dioxygenase</fullName>
        <ecNumber evidence="7">1.13.11.27</ecNumber>
    </submittedName>
</protein>
<keyword evidence="3" id="KW-0677">Repeat</keyword>
<dbReference type="GO" id="GO:0046872">
    <property type="term" value="F:metal ion binding"/>
    <property type="evidence" value="ECO:0007669"/>
    <property type="project" value="UniProtKB-KW"/>
</dbReference>
<evidence type="ECO:0000313" key="7">
    <source>
        <dbReference type="EMBL" id="MEG3435950.1"/>
    </source>
</evidence>
<dbReference type="SUPFAM" id="SSF54593">
    <property type="entry name" value="Glyoxalase/Bleomycin resistance protein/Dihydroxybiphenyl dioxygenase"/>
    <property type="match status" value="1"/>
</dbReference>
<dbReference type="PIRSF" id="PIRSF009283">
    <property type="entry name" value="HPP_dOase"/>
    <property type="match status" value="1"/>
</dbReference>
<keyword evidence="7" id="KW-0560">Oxidoreductase</keyword>
<dbReference type="PROSITE" id="PS51819">
    <property type="entry name" value="VOC"/>
    <property type="match status" value="2"/>
</dbReference>
<keyword evidence="8" id="KW-1185">Reference proteome</keyword>
<sequence length="363" mass="41743">MHIDYIHFYVPSAVEWRDWFVRVMGFHSIAGGRNDHTATEIVGNGFDRSRPESVIFVLSSPLDSSSPVARFLDTYPPGVVDVAFSVTDLEKFVWEHSLEGQIKEFNFPDGRMKTLSVRSIADFQHTFIERHGETPILPDIFIESSSIKPIASTDFIGIDHIVLNVFQGDLEKTANWYEKYLGFQKKQRFTIKTARSGLYSQVMVHPESGVQLPINEPSDRTSQIQEFLDINKTAGIQHIALKTKTIPRTTEKLRSAGLSFLTVPKNYYQKLENNDLYLQFSPEEWREIQAREILIDVENGGDRADHFRESTLLQIFTKPIFDRPTFFFELIERRQNARGFGEGNFQALFEAIEREQIARGAIE</sequence>
<feature type="binding site" evidence="5">
    <location>
        <position position="238"/>
    </location>
    <ligand>
        <name>Fe cation</name>
        <dbReference type="ChEBI" id="CHEBI:24875"/>
    </ligand>
</feature>
<organism evidence="7 8">
    <name type="scientific">Pannus brasiliensis CCIBt3594</name>
    <dbReference type="NCBI Taxonomy" id="1427578"/>
    <lineage>
        <taxon>Bacteria</taxon>
        <taxon>Bacillati</taxon>
        <taxon>Cyanobacteriota</taxon>
        <taxon>Cyanophyceae</taxon>
        <taxon>Oscillatoriophycideae</taxon>
        <taxon>Chroococcales</taxon>
        <taxon>Microcystaceae</taxon>
        <taxon>Pannus</taxon>
    </lineage>
</organism>
<feature type="domain" description="VOC" evidence="6">
    <location>
        <begin position="157"/>
        <end position="293"/>
    </location>
</feature>
<dbReference type="GO" id="GO:0003868">
    <property type="term" value="F:4-hydroxyphenylpyruvate dioxygenase activity"/>
    <property type="evidence" value="ECO:0007669"/>
    <property type="project" value="UniProtKB-EC"/>
</dbReference>
<dbReference type="Gene3D" id="3.10.180.10">
    <property type="entry name" value="2,3-Dihydroxybiphenyl 1,2-Dioxygenase, domain 1"/>
    <property type="match status" value="2"/>
</dbReference>
<reference evidence="7 8" key="1">
    <citation type="submission" date="2024-01" db="EMBL/GenBank/DDBJ databases">
        <title>Genomic insights into the taxonomy and metabolism of the cyanobacterium Pannus brasiliensis CCIBt3594.</title>
        <authorList>
            <person name="Machado M."/>
            <person name="Botero N.B."/>
            <person name="Andreote A.P.D."/>
            <person name="Feitosa A.M.T."/>
            <person name="Popin R."/>
            <person name="Sivonen K."/>
            <person name="Fiore M.F."/>
        </authorList>
    </citation>
    <scope>NUCLEOTIDE SEQUENCE [LARGE SCALE GENOMIC DNA]</scope>
    <source>
        <strain evidence="7 8">CCIBt3594</strain>
    </source>
</reference>
<comment type="similarity">
    <text evidence="1">Belongs to the 4HPPD family.</text>
</comment>
<keyword evidence="7" id="KW-0223">Dioxygenase</keyword>
<comment type="cofactor">
    <cofactor evidence="5">
        <name>Fe cation</name>
        <dbReference type="ChEBI" id="CHEBI:24875"/>
    </cofactor>
    <text evidence="5">Binds 1 Fe cation per subunit.</text>
</comment>
<evidence type="ECO:0000313" key="8">
    <source>
        <dbReference type="Proteomes" id="UP001328733"/>
    </source>
</evidence>
<evidence type="ECO:0000256" key="2">
    <source>
        <dbReference type="ARBA" id="ARBA00022723"/>
    </source>
</evidence>
<dbReference type="PANTHER" id="PTHR11959:SF1">
    <property type="entry name" value="4-HYDROXYPHENYLPYRUVATE DIOXYGENASE"/>
    <property type="match status" value="1"/>
</dbReference>
<dbReference type="AlphaFoldDB" id="A0AAW9QG21"/>
<dbReference type="InterPro" id="IPR004360">
    <property type="entry name" value="Glyas_Fos-R_dOase_dom"/>
</dbReference>
<proteinExistence type="inferred from homology"/>
<dbReference type="RefSeq" id="WP_332863402.1">
    <property type="nucleotide sequence ID" value="NZ_JBAFSM010000003.1"/>
</dbReference>
<comment type="caution">
    <text evidence="7">The sequence shown here is derived from an EMBL/GenBank/DDBJ whole genome shotgun (WGS) entry which is preliminary data.</text>
</comment>
<dbReference type="EC" id="1.13.11.27" evidence="7"/>
<evidence type="ECO:0000256" key="3">
    <source>
        <dbReference type="ARBA" id="ARBA00022737"/>
    </source>
</evidence>
<keyword evidence="2 5" id="KW-0479">Metal-binding</keyword>